<sequence>MTATKPKSSSQQCASPSQNDPLKRTNSNGSNSMTKKTRGPINKRACQRCRQGKIKCDGDAELGKPCSNCDPQNCKYDNAPRKNKQVEQLKQRMAILEEQLVSIVKELNEKLSTKDLEMEILCQLCESKELFNGSEVFSRLKNAIKNDKLPKQLLLFTRELLQRMSKNHEKIPDIIESLQRVVECAEYDKDPAVISNIPTVDQYRNVNGQYELVPPPYDPSILLADAMIIADNSVNLSSSYDACEGMTCPNSHSPSDDGSETMSVGFGSGSPPTPNEQHSLDDDSESYNNNSSRTSSTHQVSASPMSGFYYNTNSYYPSDYIDYNGTSYYFEATNTTSPTDSFLL</sequence>
<protein>
    <submittedName>
        <fullName evidence="1">13084_t:CDS:1</fullName>
    </submittedName>
</protein>
<dbReference type="Proteomes" id="UP000789525">
    <property type="component" value="Unassembled WGS sequence"/>
</dbReference>
<evidence type="ECO:0000313" key="1">
    <source>
        <dbReference type="EMBL" id="CAG8538529.1"/>
    </source>
</evidence>
<keyword evidence="2" id="KW-1185">Reference proteome</keyword>
<evidence type="ECO:0000313" key="2">
    <source>
        <dbReference type="Proteomes" id="UP000789525"/>
    </source>
</evidence>
<proteinExistence type="predicted"/>
<reference evidence="1" key="1">
    <citation type="submission" date="2021-06" db="EMBL/GenBank/DDBJ databases">
        <authorList>
            <person name="Kallberg Y."/>
            <person name="Tangrot J."/>
            <person name="Rosling A."/>
        </authorList>
    </citation>
    <scope>NUCLEOTIDE SEQUENCE</scope>
    <source>
        <strain evidence="1">CL356</strain>
    </source>
</reference>
<accession>A0ACA9LLY1</accession>
<dbReference type="EMBL" id="CAJVPT010007188">
    <property type="protein sequence ID" value="CAG8538529.1"/>
    <property type="molecule type" value="Genomic_DNA"/>
</dbReference>
<comment type="caution">
    <text evidence="1">The sequence shown here is derived from an EMBL/GenBank/DDBJ whole genome shotgun (WGS) entry which is preliminary data.</text>
</comment>
<name>A0ACA9LLY1_9GLOM</name>
<gene>
    <name evidence="1" type="ORF">ACOLOM_LOCUS4375</name>
</gene>
<organism evidence="1 2">
    <name type="scientific">Acaulospora colombiana</name>
    <dbReference type="NCBI Taxonomy" id="27376"/>
    <lineage>
        <taxon>Eukaryota</taxon>
        <taxon>Fungi</taxon>
        <taxon>Fungi incertae sedis</taxon>
        <taxon>Mucoromycota</taxon>
        <taxon>Glomeromycotina</taxon>
        <taxon>Glomeromycetes</taxon>
        <taxon>Diversisporales</taxon>
        <taxon>Acaulosporaceae</taxon>
        <taxon>Acaulospora</taxon>
    </lineage>
</organism>